<feature type="repeat" description="RCC1" evidence="1">
    <location>
        <begin position="40"/>
        <end position="88"/>
    </location>
</feature>
<evidence type="ECO:0000313" key="2">
    <source>
        <dbReference type="EMBL" id="CAE0771059.1"/>
    </source>
</evidence>
<sequence length="161" mass="16285">MPGANKVVSSPRVVPRLSGNANAVQIAVGGGHVLVRLRDGSVVAWGRGSSGELGGGTAAAATPKQVELPADAVDIAAGREHSLALLSDGRVVGWGSARCGQLGLGDTVDKTIPTELALTPDVRGSVKFVCAGGHSSALLLDEAAERARRAHVSGERQHTSV</sequence>
<dbReference type="InterPro" id="IPR009091">
    <property type="entry name" value="RCC1/BLIP-II"/>
</dbReference>
<gene>
    <name evidence="2" type="ORF">PCAR00345_LOCUS23671</name>
</gene>
<dbReference type="GO" id="GO:0005737">
    <property type="term" value="C:cytoplasm"/>
    <property type="evidence" value="ECO:0007669"/>
    <property type="project" value="TreeGrafter"/>
</dbReference>
<dbReference type="EMBL" id="HBIZ01037126">
    <property type="protein sequence ID" value="CAE0771059.1"/>
    <property type="molecule type" value="Transcribed_RNA"/>
</dbReference>
<organism evidence="2">
    <name type="scientific">Chrysotila carterae</name>
    <name type="common">Marine alga</name>
    <name type="synonym">Syracosphaera carterae</name>
    <dbReference type="NCBI Taxonomy" id="13221"/>
    <lineage>
        <taxon>Eukaryota</taxon>
        <taxon>Haptista</taxon>
        <taxon>Haptophyta</taxon>
        <taxon>Prymnesiophyceae</taxon>
        <taxon>Isochrysidales</taxon>
        <taxon>Isochrysidaceae</taxon>
        <taxon>Chrysotila</taxon>
    </lineage>
</organism>
<reference evidence="2" key="1">
    <citation type="submission" date="2021-01" db="EMBL/GenBank/DDBJ databases">
        <authorList>
            <person name="Corre E."/>
            <person name="Pelletier E."/>
            <person name="Niang G."/>
            <person name="Scheremetjew M."/>
            <person name="Finn R."/>
            <person name="Kale V."/>
            <person name="Holt S."/>
            <person name="Cochrane G."/>
            <person name="Meng A."/>
            <person name="Brown T."/>
            <person name="Cohen L."/>
        </authorList>
    </citation>
    <scope>NUCLEOTIDE SEQUENCE</scope>
    <source>
        <strain evidence="2">CCMP645</strain>
    </source>
</reference>
<dbReference type="AlphaFoldDB" id="A0A7S4F490"/>
<protein>
    <submittedName>
        <fullName evidence="2">Uncharacterized protein</fullName>
    </submittedName>
</protein>
<dbReference type="InterPro" id="IPR051553">
    <property type="entry name" value="Ran_GTPase-activating"/>
</dbReference>
<dbReference type="InterPro" id="IPR000408">
    <property type="entry name" value="Reg_chr_condens"/>
</dbReference>
<proteinExistence type="predicted"/>
<feature type="repeat" description="RCC1" evidence="1">
    <location>
        <begin position="89"/>
        <end position="142"/>
    </location>
</feature>
<dbReference type="Gene3D" id="2.130.10.30">
    <property type="entry name" value="Regulator of chromosome condensation 1/beta-lactamase-inhibitor protein II"/>
    <property type="match status" value="1"/>
</dbReference>
<evidence type="ECO:0000256" key="1">
    <source>
        <dbReference type="PROSITE-ProRule" id="PRU00235"/>
    </source>
</evidence>
<dbReference type="PROSITE" id="PS50012">
    <property type="entry name" value="RCC1_3"/>
    <property type="match status" value="2"/>
</dbReference>
<dbReference type="PRINTS" id="PR00633">
    <property type="entry name" value="RCCNDNSATION"/>
</dbReference>
<accession>A0A7S4F490</accession>
<name>A0A7S4F490_CHRCT</name>
<dbReference type="GO" id="GO:0005085">
    <property type="term" value="F:guanyl-nucleotide exchange factor activity"/>
    <property type="evidence" value="ECO:0007669"/>
    <property type="project" value="TreeGrafter"/>
</dbReference>
<dbReference type="PANTHER" id="PTHR45982">
    <property type="entry name" value="REGULATOR OF CHROMOSOME CONDENSATION"/>
    <property type="match status" value="1"/>
</dbReference>
<dbReference type="PROSITE" id="PS00626">
    <property type="entry name" value="RCC1_2"/>
    <property type="match status" value="1"/>
</dbReference>
<dbReference type="SUPFAM" id="SSF50985">
    <property type="entry name" value="RCC1/BLIP-II"/>
    <property type="match status" value="1"/>
</dbReference>
<dbReference type="PANTHER" id="PTHR45982:SF1">
    <property type="entry name" value="REGULATOR OF CHROMOSOME CONDENSATION"/>
    <property type="match status" value="1"/>
</dbReference>
<dbReference type="Pfam" id="PF13540">
    <property type="entry name" value="RCC1_2"/>
    <property type="match status" value="2"/>
</dbReference>